<evidence type="ECO:0000256" key="3">
    <source>
        <dbReference type="ARBA" id="ARBA00022692"/>
    </source>
</evidence>
<dbReference type="InterPro" id="IPR051327">
    <property type="entry name" value="MATE_MepA_subfamily"/>
</dbReference>
<comment type="subcellular location">
    <subcellularLocation>
        <location evidence="1">Cell membrane</location>
        <topology evidence="1">Multi-pass membrane protein</topology>
    </subcellularLocation>
</comment>
<keyword evidence="4 6" id="KW-1133">Transmembrane helix</keyword>
<protein>
    <recommendedName>
        <fullName evidence="8">Multidrug export protein MepA</fullName>
    </recommendedName>
</protein>
<keyword evidence="5 6" id="KW-0472">Membrane</keyword>
<reference evidence="7" key="1">
    <citation type="submission" date="2019-08" db="EMBL/GenBank/DDBJ databases">
        <authorList>
            <person name="Kucharzyk K."/>
            <person name="Murdoch R.W."/>
            <person name="Higgins S."/>
            <person name="Loffler F."/>
        </authorList>
    </citation>
    <scope>NUCLEOTIDE SEQUENCE</scope>
</reference>
<dbReference type="PANTHER" id="PTHR43823:SF3">
    <property type="entry name" value="MULTIDRUG EXPORT PROTEIN MEPA"/>
    <property type="match status" value="1"/>
</dbReference>
<proteinExistence type="predicted"/>
<evidence type="ECO:0000256" key="5">
    <source>
        <dbReference type="ARBA" id="ARBA00023136"/>
    </source>
</evidence>
<dbReference type="GO" id="GO:0005886">
    <property type="term" value="C:plasma membrane"/>
    <property type="evidence" value="ECO:0007669"/>
    <property type="project" value="UniProtKB-SubCell"/>
</dbReference>
<keyword evidence="2" id="KW-1003">Cell membrane</keyword>
<evidence type="ECO:0000256" key="2">
    <source>
        <dbReference type="ARBA" id="ARBA00022475"/>
    </source>
</evidence>
<evidence type="ECO:0008006" key="8">
    <source>
        <dbReference type="Google" id="ProtNLM"/>
    </source>
</evidence>
<name>A0A645BG89_9ZZZZ</name>
<evidence type="ECO:0000256" key="6">
    <source>
        <dbReference type="SAM" id="Phobius"/>
    </source>
</evidence>
<evidence type="ECO:0000256" key="4">
    <source>
        <dbReference type="ARBA" id="ARBA00022989"/>
    </source>
</evidence>
<feature type="transmembrane region" description="Helical" evidence="6">
    <location>
        <begin position="20"/>
        <end position="41"/>
    </location>
</feature>
<keyword evidence="3 6" id="KW-0812">Transmembrane</keyword>
<organism evidence="7">
    <name type="scientific">bioreactor metagenome</name>
    <dbReference type="NCBI Taxonomy" id="1076179"/>
    <lineage>
        <taxon>unclassified sequences</taxon>
        <taxon>metagenomes</taxon>
        <taxon>ecological metagenomes</taxon>
    </lineage>
</organism>
<dbReference type="EMBL" id="VSSQ01019963">
    <property type="protein sequence ID" value="MPM64455.1"/>
    <property type="molecule type" value="Genomic_DNA"/>
</dbReference>
<gene>
    <name evidence="7" type="ORF">SDC9_111341</name>
</gene>
<dbReference type="PANTHER" id="PTHR43823">
    <property type="entry name" value="SPORULATION PROTEIN YKVU"/>
    <property type="match status" value="1"/>
</dbReference>
<evidence type="ECO:0000313" key="7">
    <source>
        <dbReference type="EMBL" id="MPM64455.1"/>
    </source>
</evidence>
<accession>A0A645BG89</accession>
<feature type="transmembrane region" description="Helical" evidence="6">
    <location>
        <begin position="62"/>
        <end position="79"/>
    </location>
</feature>
<feature type="transmembrane region" description="Helical" evidence="6">
    <location>
        <begin position="85"/>
        <end position="103"/>
    </location>
</feature>
<dbReference type="AlphaFoldDB" id="A0A645BG89"/>
<evidence type="ECO:0000256" key="1">
    <source>
        <dbReference type="ARBA" id="ARBA00004651"/>
    </source>
</evidence>
<comment type="caution">
    <text evidence="7">The sequence shown here is derived from an EMBL/GenBank/DDBJ whole genome shotgun (WGS) entry which is preliminary data.</text>
</comment>
<sequence length="124" mass="13537">MFAVPIVGLFSAEDPALTELSAHALVTFFALLPIIGFQIMGSNYFQAVGKAVESTILSLSRQVLFFIPLLLILPRFWGIEGVWRTAPIADACSVLLTGAIFLSEMRKLSNMPKVSSQDVSYPES</sequence>